<dbReference type="Gene3D" id="3.30.360.10">
    <property type="entry name" value="Dihydrodipicolinate Reductase, domain 2"/>
    <property type="match status" value="1"/>
</dbReference>
<dbReference type="InterPro" id="IPR000683">
    <property type="entry name" value="Gfo/Idh/MocA-like_OxRdtase_N"/>
</dbReference>
<dbReference type="InterPro" id="IPR036291">
    <property type="entry name" value="NAD(P)-bd_dom_sf"/>
</dbReference>
<dbReference type="EMBL" id="DRIE01000008">
    <property type="protein sequence ID" value="HEC56363.1"/>
    <property type="molecule type" value="Genomic_DNA"/>
</dbReference>
<dbReference type="Gene3D" id="3.40.50.720">
    <property type="entry name" value="NAD(P)-binding Rossmann-like Domain"/>
    <property type="match status" value="1"/>
</dbReference>
<dbReference type="PATRIC" id="fig|1839936.3.peg.638"/>
<accession>A0A1F2P7J0</accession>
<evidence type="ECO:0000259" key="1">
    <source>
        <dbReference type="Pfam" id="PF01408"/>
    </source>
</evidence>
<reference evidence="2" key="2">
    <citation type="journal article" date="2020" name="mSystems">
        <title>Genome- and Community-Level Interaction Insights into Carbon Utilization and Element Cycling Functions of Hydrothermarchaeota in Hydrothermal Sediment.</title>
        <authorList>
            <person name="Zhou Z."/>
            <person name="Liu Y."/>
            <person name="Xu W."/>
            <person name="Pan J."/>
            <person name="Luo Z.H."/>
            <person name="Li M."/>
        </authorList>
    </citation>
    <scope>NUCLEOTIDE SEQUENCE [LARGE SCALE GENOMIC DNA]</scope>
    <source>
        <strain evidence="2">HyVt-386</strain>
    </source>
</reference>
<dbReference type="Proteomes" id="UP000885936">
    <property type="component" value="Unassembled WGS sequence"/>
</dbReference>
<evidence type="ECO:0000313" key="4">
    <source>
        <dbReference type="Proteomes" id="UP000185779"/>
    </source>
</evidence>
<comment type="caution">
    <text evidence="3">The sequence shown here is derived from an EMBL/GenBank/DDBJ whole genome shotgun (WGS) entry which is preliminary data.</text>
</comment>
<dbReference type="AlphaFoldDB" id="A0A1F2P7J0"/>
<reference evidence="3 4" key="1">
    <citation type="submission" date="2016-05" db="EMBL/GenBank/DDBJ databases">
        <title>Microbial consortia oxidize butane by reversing methanogenesis.</title>
        <authorList>
            <person name="Laso-Perez R."/>
            <person name="Richter M."/>
            <person name="Wegener G."/>
            <person name="Musat F."/>
        </authorList>
    </citation>
    <scope>NUCLEOTIDE SEQUENCE [LARGE SCALE GENOMIC DNA]</scope>
    <source>
        <strain evidence="3">BOX1</strain>
    </source>
</reference>
<dbReference type="STRING" id="1839936.SBU_000628"/>
<gene>
    <name evidence="2" type="ORF">ENI32_00515</name>
    <name evidence="3" type="ORF">SBU_000628</name>
</gene>
<proteinExistence type="predicted"/>
<dbReference type="InterPro" id="IPR051450">
    <property type="entry name" value="Gfo/Idh/MocA_Oxidoreductases"/>
</dbReference>
<dbReference type="PANTHER" id="PTHR43377:SF1">
    <property type="entry name" value="BILIVERDIN REDUCTASE A"/>
    <property type="match status" value="1"/>
</dbReference>
<name>A0A1F2P7J0_9EURY</name>
<keyword evidence="4" id="KW-1185">Reference proteome</keyword>
<feature type="domain" description="Gfo/Idh/MocA-like oxidoreductase N-terminal" evidence="1">
    <location>
        <begin position="1"/>
        <end position="117"/>
    </location>
</feature>
<dbReference type="Proteomes" id="UP000185779">
    <property type="component" value="Unassembled WGS sequence"/>
</dbReference>
<dbReference type="PANTHER" id="PTHR43377">
    <property type="entry name" value="BILIVERDIN REDUCTASE A"/>
    <property type="match status" value="1"/>
</dbReference>
<protein>
    <submittedName>
        <fullName evidence="2">Gfo/Idh/MocA family oxidoreductase</fullName>
    </submittedName>
    <submittedName>
        <fullName evidence="3">Oxidoreductase domain-containing protein</fullName>
    </submittedName>
</protein>
<dbReference type="GO" id="GO:0000166">
    <property type="term" value="F:nucleotide binding"/>
    <property type="evidence" value="ECO:0007669"/>
    <property type="project" value="InterPro"/>
</dbReference>
<dbReference type="EMBL" id="LYOR01000002">
    <property type="protein sequence ID" value="OFV66661.1"/>
    <property type="molecule type" value="Genomic_DNA"/>
</dbReference>
<dbReference type="SUPFAM" id="SSF51735">
    <property type="entry name" value="NAD(P)-binding Rossmann-fold domains"/>
    <property type="match status" value="1"/>
</dbReference>
<evidence type="ECO:0000313" key="3">
    <source>
        <dbReference type="EMBL" id="OFV66661.1"/>
    </source>
</evidence>
<dbReference type="Pfam" id="PF01408">
    <property type="entry name" value="GFO_IDH_MocA"/>
    <property type="match status" value="1"/>
</dbReference>
<sequence>MRVGVIGTGVMGKNHLRVYSELKEVEEVFAFDVDRERVKGVEKNGINVCNSMEELLGLVDAVSICVPTRYHYEVAERVIKSGISCLIEKPIALTTREGEELVKLIDESSGLIVGVGHIERFNPIVKVIKNMIKRPLYVEIKRHNPTSARITDSTIVEDLMIHDIDIVFNVLFEGHYKITSAGNGDLCTALIKFDPSIVSLSVSRKASKKIRSIYIEEEDFTVEGDFMNQEVYVYRKPEKYGMENGGRYTQENIIEKVLVNKIEPLKEELRTFIRCVRDGRAFTITPIQGLNNLKICEEIKRLNGIL</sequence>
<evidence type="ECO:0000313" key="2">
    <source>
        <dbReference type="EMBL" id="HEC56363.1"/>
    </source>
</evidence>
<organism evidence="3 4">
    <name type="scientific">Candidatus Syntropharchaeum butanivorans</name>
    <dbReference type="NCBI Taxonomy" id="1839936"/>
    <lineage>
        <taxon>Archaea</taxon>
        <taxon>Methanobacteriati</taxon>
        <taxon>Methanobacteriota</taxon>
        <taxon>Stenosarchaea group</taxon>
        <taxon>Methanomicrobia</taxon>
        <taxon>Methanosarcinales</taxon>
        <taxon>ANME-2 cluster</taxon>
        <taxon>Candidatus Syntropharchaeum</taxon>
    </lineage>
</organism>